<dbReference type="KEGG" id="scac:106081359"/>
<dbReference type="STRING" id="35570.A0A1I8P7R5"/>
<dbReference type="AlphaFoldDB" id="A0A1I8P7R5"/>
<dbReference type="Proteomes" id="UP000095300">
    <property type="component" value="Unassembled WGS sequence"/>
</dbReference>
<dbReference type="InterPro" id="IPR000225">
    <property type="entry name" value="Armadillo"/>
</dbReference>
<dbReference type="GO" id="GO:0005085">
    <property type="term" value="F:guanyl-nucleotide exchange factor activity"/>
    <property type="evidence" value="ECO:0007669"/>
    <property type="project" value="InterPro"/>
</dbReference>
<organism evidence="7 8">
    <name type="scientific">Stomoxys calcitrans</name>
    <name type="common">Stable fly</name>
    <name type="synonym">Conops calcitrans</name>
    <dbReference type="NCBI Taxonomy" id="35570"/>
    <lineage>
        <taxon>Eukaryota</taxon>
        <taxon>Metazoa</taxon>
        <taxon>Ecdysozoa</taxon>
        <taxon>Arthropoda</taxon>
        <taxon>Hexapoda</taxon>
        <taxon>Insecta</taxon>
        <taxon>Pterygota</taxon>
        <taxon>Neoptera</taxon>
        <taxon>Endopterygota</taxon>
        <taxon>Diptera</taxon>
        <taxon>Brachycera</taxon>
        <taxon>Muscomorpha</taxon>
        <taxon>Muscoidea</taxon>
        <taxon>Muscidae</taxon>
        <taxon>Stomoxys</taxon>
    </lineage>
</organism>
<evidence type="ECO:0000256" key="4">
    <source>
        <dbReference type="ARBA" id="ARBA00022490"/>
    </source>
</evidence>
<evidence type="ECO:0000256" key="6">
    <source>
        <dbReference type="ARBA" id="ARBA00023128"/>
    </source>
</evidence>
<evidence type="ECO:0008006" key="9">
    <source>
        <dbReference type="Google" id="ProtNLM"/>
    </source>
</evidence>
<dbReference type="GO" id="GO:0005783">
    <property type="term" value="C:endoplasmic reticulum"/>
    <property type="evidence" value="ECO:0007669"/>
    <property type="project" value="UniProtKB-SubCell"/>
</dbReference>
<accession>A0A1I8P7R5</accession>
<sequence length="639" mass="71456">MASEIDELIEKLKAATVSPTDNTENTIEVLSELAATKDPKLYDKYEIADNFLILIQCDDINVRKEASKCIAELTKSEEQRKKFTKPEIIKAFIDYLRVMVENDSDDMELTIQNCRALGNICYLNDDAREIILDLKGDMVLIRLLDITDLKDKTNALQFVKVRGGLLSNYLLGGETLAKRAMDLNIMAKISNIITIGVENVEENEDLLLNTLPIMSILTENVADLNFEANLNLQLARVLAASTNPDLAEMCLELLHYQAENDDVKVLLAKDGLCETIYQLLEKYKTLARTSEARALMKLACELIVLVLTGDESMHYLYTTSLLKNMENWLDSDDVDLLTTGVLALGNFARTDSHCIHMVENKTMNKLLDVLAKNNGVRDDVRLQHALLSTLRNLVIPKANKSAVIQAGLVETILPMLEIHQPPVVFKLLGTLRMTVDGQEKLALELLKNTALMDQLVHWSKSSDYAGVTGESFRLMAWLVKHAYLSKIAYALPRKGDAPAEQLADKIPNMEYDRSSLDVFINHEGTIEAMVNMLTSQHLVMQNEALIALCILCVVYLSTSSGAVESAAKLQDSFIEHDVGKKLAELINKSSDSMTKEIVENLQNFINLLRTSEKLVGHLEAHNISELLKTIPILTEYCTI</sequence>
<protein>
    <recommendedName>
        <fullName evidence="9">UNC-45/Cro1/She4 central domain-containing protein</fullName>
    </recommendedName>
</protein>
<keyword evidence="4" id="KW-0963">Cytoplasm</keyword>
<evidence type="ECO:0000313" key="7">
    <source>
        <dbReference type="EnsemblMetazoa" id="SCAU005547-PA"/>
    </source>
</evidence>
<dbReference type="FunFam" id="1.25.10.10:FF:000858">
    <property type="entry name" value="Vimar"/>
    <property type="match status" value="1"/>
</dbReference>
<dbReference type="InterPro" id="IPR016024">
    <property type="entry name" value="ARM-type_fold"/>
</dbReference>
<dbReference type="PANTHER" id="PTHR10957">
    <property type="entry name" value="RAP1 GTPASE-GDP DISSOCIATION STIMULATOR 1"/>
    <property type="match status" value="1"/>
</dbReference>
<evidence type="ECO:0000256" key="3">
    <source>
        <dbReference type="ARBA" id="ARBA00004514"/>
    </source>
</evidence>
<dbReference type="SMART" id="SM00185">
    <property type="entry name" value="ARM"/>
    <property type="match status" value="4"/>
</dbReference>
<evidence type="ECO:0000256" key="2">
    <source>
        <dbReference type="ARBA" id="ARBA00004240"/>
    </source>
</evidence>
<dbReference type="InterPro" id="IPR011989">
    <property type="entry name" value="ARM-like"/>
</dbReference>
<reference evidence="7" key="1">
    <citation type="submission" date="2020-05" db="UniProtKB">
        <authorList>
            <consortium name="EnsemblMetazoa"/>
        </authorList>
    </citation>
    <scope>IDENTIFICATION</scope>
    <source>
        <strain evidence="7">USDA</strain>
    </source>
</reference>
<dbReference type="GO" id="GO:0005829">
    <property type="term" value="C:cytosol"/>
    <property type="evidence" value="ECO:0007669"/>
    <property type="project" value="UniProtKB-SubCell"/>
</dbReference>
<name>A0A1I8P7R5_STOCA</name>
<keyword evidence="8" id="KW-1185">Reference proteome</keyword>
<dbReference type="OrthoDB" id="26149at2759"/>
<evidence type="ECO:0000256" key="1">
    <source>
        <dbReference type="ARBA" id="ARBA00004173"/>
    </source>
</evidence>
<dbReference type="InterPro" id="IPR040144">
    <property type="entry name" value="RAP1GDS1"/>
</dbReference>
<evidence type="ECO:0000313" key="8">
    <source>
        <dbReference type="Proteomes" id="UP000095300"/>
    </source>
</evidence>
<dbReference type="EnsemblMetazoa" id="SCAU005547-RA">
    <property type="protein sequence ID" value="SCAU005547-PA"/>
    <property type="gene ID" value="SCAU005547"/>
</dbReference>
<keyword evidence="5" id="KW-0256">Endoplasmic reticulum</keyword>
<dbReference type="VEuPathDB" id="VectorBase:SCAU005547"/>
<dbReference type="SUPFAM" id="SSF48371">
    <property type="entry name" value="ARM repeat"/>
    <property type="match status" value="1"/>
</dbReference>
<evidence type="ECO:0000256" key="5">
    <source>
        <dbReference type="ARBA" id="ARBA00022824"/>
    </source>
</evidence>
<dbReference type="Gene3D" id="1.25.10.10">
    <property type="entry name" value="Leucine-rich Repeat Variant"/>
    <property type="match status" value="2"/>
</dbReference>
<comment type="subcellular location">
    <subcellularLocation>
        <location evidence="3">Cytoplasm</location>
        <location evidence="3">Cytosol</location>
    </subcellularLocation>
    <subcellularLocation>
        <location evidence="2">Endoplasmic reticulum</location>
    </subcellularLocation>
    <subcellularLocation>
        <location evidence="1">Mitochondrion</location>
    </subcellularLocation>
</comment>
<proteinExistence type="predicted"/>
<keyword evidence="6" id="KW-0496">Mitochondrion</keyword>
<gene>
    <name evidence="7" type="primary">106081359</name>
</gene>
<dbReference type="GO" id="GO:0005739">
    <property type="term" value="C:mitochondrion"/>
    <property type="evidence" value="ECO:0007669"/>
    <property type="project" value="UniProtKB-SubCell"/>
</dbReference>